<accession>A0A7V2AUB4</accession>
<protein>
    <recommendedName>
        <fullName evidence="1">ATP-grasp fold RimK-type domain-containing protein</fullName>
    </recommendedName>
</protein>
<evidence type="ECO:0000313" key="2">
    <source>
        <dbReference type="EMBL" id="HER43392.1"/>
    </source>
</evidence>
<dbReference type="EMBL" id="DSEC01000209">
    <property type="protein sequence ID" value="HER43392.1"/>
    <property type="molecule type" value="Genomic_DNA"/>
</dbReference>
<dbReference type="InterPro" id="IPR013651">
    <property type="entry name" value="ATP-grasp_RimK-type"/>
</dbReference>
<evidence type="ECO:0000259" key="1">
    <source>
        <dbReference type="Pfam" id="PF08443"/>
    </source>
</evidence>
<comment type="caution">
    <text evidence="2">The sequence shown here is derived from an EMBL/GenBank/DDBJ whole genome shotgun (WGS) entry which is preliminary data.</text>
</comment>
<dbReference type="Pfam" id="PF08443">
    <property type="entry name" value="RimK"/>
    <property type="match status" value="1"/>
</dbReference>
<gene>
    <name evidence="2" type="ORF">ENO08_02925</name>
</gene>
<name>A0A7V2AUB4_UNCEI</name>
<dbReference type="Proteomes" id="UP000886069">
    <property type="component" value="Unassembled WGS sequence"/>
</dbReference>
<sequence>MVGGCDYTEAYLPPEKLEGARERLRTGPVMIQERINGDNLRAFVLDGEMIGAAEVITRGGSETDSRRGDIRVRRVDLPEEASKAAVAAARRWGMVFAAIDFMVDARTGRHYILECNSAPFFVNFERATGLPITARLAEYLARRRPQTGRPRATERRAR</sequence>
<dbReference type="AlphaFoldDB" id="A0A7V2AUB4"/>
<dbReference type="GO" id="GO:0016879">
    <property type="term" value="F:ligase activity, forming carbon-nitrogen bonds"/>
    <property type="evidence" value="ECO:0007669"/>
    <property type="project" value="TreeGrafter"/>
</dbReference>
<dbReference type="GO" id="GO:0005737">
    <property type="term" value="C:cytoplasm"/>
    <property type="evidence" value="ECO:0007669"/>
    <property type="project" value="TreeGrafter"/>
</dbReference>
<dbReference type="SUPFAM" id="SSF56059">
    <property type="entry name" value="Glutathione synthetase ATP-binding domain-like"/>
    <property type="match status" value="1"/>
</dbReference>
<dbReference type="PANTHER" id="PTHR21621:SF0">
    <property type="entry name" value="BETA-CITRYLGLUTAMATE SYNTHASE B-RELATED"/>
    <property type="match status" value="1"/>
</dbReference>
<reference evidence="2" key="1">
    <citation type="journal article" date="2020" name="mSystems">
        <title>Genome- and Community-Level Interaction Insights into Carbon Utilization and Element Cycling Functions of Hydrothermarchaeota in Hydrothermal Sediment.</title>
        <authorList>
            <person name="Zhou Z."/>
            <person name="Liu Y."/>
            <person name="Xu W."/>
            <person name="Pan J."/>
            <person name="Luo Z.H."/>
            <person name="Li M."/>
        </authorList>
    </citation>
    <scope>NUCLEOTIDE SEQUENCE [LARGE SCALE GENOMIC DNA]</scope>
    <source>
        <strain evidence="2">SpSt-1233</strain>
    </source>
</reference>
<proteinExistence type="predicted"/>
<organism evidence="2">
    <name type="scientific">Eiseniibacteriota bacterium</name>
    <dbReference type="NCBI Taxonomy" id="2212470"/>
    <lineage>
        <taxon>Bacteria</taxon>
        <taxon>Candidatus Eiseniibacteriota</taxon>
    </lineage>
</organism>
<dbReference type="PANTHER" id="PTHR21621">
    <property type="entry name" value="RIBOSOMAL PROTEIN S6 MODIFICATION PROTEIN"/>
    <property type="match status" value="1"/>
</dbReference>
<feature type="domain" description="ATP-grasp fold RimK-type" evidence="1">
    <location>
        <begin position="31"/>
        <end position="140"/>
    </location>
</feature>
<dbReference type="Gene3D" id="3.30.470.20">
    <property type="entry name" value="ATP-grasp fold, B domain"/>
    <property type="match status" value="1"/>
</dbReference>